<evidence type="ECO:0000256" key="1">
    <source>
        <dbReference type="ARBA" id="ARBA00007137"/>
    </source>
</evidence>
<dbReference type="AlphaFoldDB" id="A0A3G1KZQ7"/>
<evidence type="ECO:0000256" key="2">
    <source>
        <dbReference type="ARBA" id="ARBA00022603"/>
    </source>
</evidence>
<dbReference type="OrthoDB" id="5418352at2"/>
<sequence>MAASMKRNIAFSVLNQEKIEKIHEKSLYLMKKVGMRISGDRTIKLLKENGVTVTADGLMQIPEKLVEKALKSAPKELILYTRQGEPSMMINKAGEQEACPEGAAAGREASPTLKRGNQVYFGTHADQLELVDPFTNQVRKFLKKDIQTMCKVADYLPNIFFVLSVGMTADVDPRIQTQSTFMETVKNFSKTINFSSNDVDSLKDVINIAATVAGGLDKLQEKPFIFNYCEPIPPLTHPVESTEKIYISAENRIPFVYMPYCMMGGTSPMSMGATLAQCNAEALTGLVITQLVSEGAPFIYGAMPSIFDMRTTIGSYAAPEFHLGIAAMADLVSYYGLPFYGTAGCSDAKVLDEQAVAEATMEIFSTILSKAHIIHDVGVMDHCNSVSPELVVLADEIIEGLKYYAQGVDVCEEDFALDVIEKVGPGGHYLTELHTSENFKKVWYPSLFSRKMQNGHFSEVRDKIKKKIKNIVEDHQVPQLDSAVLKDLEKWEEKLGLSIK</sequence>
<accession>A0A3G1KZQ7</accession>
<keyword evidence="3 4" id="KW-0808">Transferase</keyword>
<dbReference type="GO" id="GO:0032259">
    <property type="term" value="P:methylation"/>
    <property type="evidence" value="ECO:0007669"/>
    <property type="project" value="UniProtKB-KW"/>
</dbReference>
<evidence type="ECO:0000256" key="3">
    <source>
        <dbReference type="ARBA" id="ARBA00022679"/>
    </source>
</evidence>
<name>A0A3G1KZQ7_FORW1</name>
<dbReference type="EMBL" id="CP017634">
    <property type="protein sequence ID" value="ATW27864.1"/>
    <property type="molecule type" value="Genomic_DNA"/>
</dbReference>
<protein>
    <submittedName>
        <fullName evidence="4">Trimethylamine methyltransferase</fullName>
    </submittedName>
</protein>
<keyword evidence="2 4" id="KW-0489">Methyltransferase</keyword>
<dbReference type="KEGG" id="fwa:DCMF_26685"/>
<evidence type="ECO:0000313" key="4">
    <source>
        <dbReference type="EMBL" id="ATW27864.1"/>
    </source>
</evidence>
<dbReference type="InterPro" id="IPR010426">
    <property type="entry name" value="MTTB_MeTrfase"/>
</dbReference>
<dbReference type="Proteomes" id="UP000323521">
    <property type="component" value="Chromosome"/>
</dbReference>
<proteinExistence type="inferred from homology"/>
<evidence type="ECO:0000313" key="5">
    <source>
        <dbReference type="Proteomes" id="UP000323521"/>
    </source>
</evidence>
<reference evidence="4 5" key="1">
    <citation type="submission" date="2016-10" db="EMBL/GenBank/DDBJ databases">
        <title>Complete Genome Sequence of Peptococcaceae strain DCMF.</title>
        <authorList>
            <person name="Edwards R.J."/>
            <person name="Holland S.I."/>
            <person name="Deshpande N.P."/>
            <person name="Wong Y.K."/>
            <person name="Ertan H."/>
            <person name="Manefield M."/>
            <person name="Russell T.L."/>
            <person name="Lee M.J."/>
        </authorList>
    </citation>
    <scope>NUCLEOTIDE SEQUENCE [LARGE SCALE GENOMIC DNA]</scope>
    <source>
        <strain evidence="4 5">DCMF</strain>
    </source>
</reference>
<dbReference type="RefSeq" id="WP_148137249.1">
    <property type="nucleotide sequence ID" value="NZ_CP017634.1"/>
</dbReference>
<dbReference type="GO" id="GO:0015948">
    <property type="term" value="P:methanogenesis"/>
    <property type="evidence" value="ECO:0007669"/>
    <property type="project" value="InterPro"/>
</dbReference>
<dbReference type="Gene3D" id="3.20.20.480">
    <property type="entry name" value="Trimethylamine methyltransferase-like"/>
    <property type="match status" value="1"/>
</dbReference>
<dbReference type="GO" id="GO:0008168">
    <property type="term" value="F:methyltransferase activity"/>
    <property type="evidence" value="ECO:0007669"/>
    <property type="project" value="UniProtKB-KW"/>
</dbReference>
<dbReference type="Pfam" id="PF06253">
    <property type="entry name" value="MTTB"/>
    <property type="match status" value="2"/>
</dbReference>
<dbReference type="InterPro" id="IPR038601">
    <property type="entry name" value="MttB-like_sf"/>
</dbReference>
<keyword evidence="5" id="KW-1185">Reference proteome</keyword>
<organism evidence="4 5">
    <name type="scientific">Formimonas warabiya</name>
    <dbReference type="NCBI Taxonomy" id="1761012"/>
    <lineage>
        <taxon>Bacteria</taxon>
        <taxon>Bacillati</taxon>
        <taxon>Bacillota</taxon>
        <taxon>Clostridia</taxon>
        <taxon>Eubacteriales</taxon>
        <taxon>Peptococcaceae</taxon>
        <taxon>Candidatus Formimonas</taxon>
    </lineage>
</organism>
<comment type="similarity">
    <text evidence="1">Belongs to the trimethylamine methyltransferase family.</text>
</comment>
<gene>
    <name evidence="4" type="ORF">DCMF_26685</name>
</gene>